<dbReference type="Pfam" id="PF00107">
    <property type="entry name" value="ADH_zinc_N"/>
    <property type="match status" value="1"/>
</dbReference>
<organism evidence="7 8">
    <name type="scientific">Candidatus Tagabacteria bacterium RIFCSPLOWO2_01_FULL_39_11</name>
    <dbReference type="NCBI Taxonomy" id="1802295"/>
    <lineage>
        <taxon>Bacteria</taxon>
        <taxon>Candidatus Tagaibacteriota</taxon>
    </lineage>
</organism>
<dbReference type="Proteomes" id="UP000178302">
    <property type="component" value="Unassembled WGS sequence"/>
</dbReference>
<proteinExistence type="inferred from homology"/>
<dbReference type="SUPFAM" id="SSF51735">
    <property type="entry name" value="NAD(P)-binding Rossmann-fold domains"/>
    <property type="match status" value="1"/>
</dbReference>
<evidence type="ECO:0000256" key="4">
    <source>
        <dbReference type="ARBA" id="ARBA00022833"/>
    </source>
</evidence>
<evidence type="ECO:0000259" key="6">
    <source>
        <dbReference type="Pfam" id="PF00107"/>
    </source>
</evidence>
<sequence>MKLPGLFVELKKPKKIFFHPVAIDSDKLKFSEIIAQTVITAISPGTEVAAYKGDPPLHSGKIYPRLLGYCNVAKILYVGKKVANFKPGDLILTDQSHRSVFKMPASEILAPVPNSVVPEQAALAYLYNLGRVALTNGEIKKGSRVAVIGLGALGLAAVAQAKLANARIVALSASQAKLRIAKKIGAHNALLKTDKDIVQEVKKSFNGKGADIVVTTSNGWSDWKLALQLPRKNGIISVLSFPGRTEGAPKFNPLDPRYFYAGKINIISADLGNNPGQREPELKTLQKNCRKILKDISKKKLNPSYLTSGIYPADQITRAYQKLLSRNGKEVTYLLDWRKSSYGKTKKH</sequence>
<dbReference type="SUPFAM" id="SSF50129">
    <property type="entry name" value="GroES-like"/>
    <property type="match status" value="1"/>
</dbReference>
<keyword evidence="4" id="KW-0862">Zinc</keyword>
<dbReference type="InterPro" id="IPR036291">
    <property type="entry name" value="NAD(P)-bd_dom_sf"/>
</dbReference>
<dbReference type="PANTHER" id="PTHR43350:SF17">
    <property type="entry name" value="NAD-DEPENDENT ALCOHOL DEHYDROGENASE"/>
    <property type="match status" value="1"/>
</dbReference>
<evidence type="ECO:0000256" key="2">
    <source>
        <dbReference type="ARBA" id="ARBA00008072"/>
    </source>
</evidence>
<gene>
    <name evidence="7" type="ORF">A2909_00815</name>
</gene>
<dbReference type="Gene3D" id="3.40.50.720">
    <property type="entry name" value="NAD(P)-binding Rossmann-like Domain"/>
    <property type="match status" value="1"/>
</dbReference>
<dbReference type="AlphaFoldDB" id="A0A1G2LSI7"/>
<dbReference type="EMBL" id="MHQZ01000023">
    <property type="protein sequence ID" value="OHA13829.1"/>
    <property type="molecule type" value="Genomic_DNA"/>
</dbReference>
<feature type="domain" description="Alcohol dehydrogenase-like C-terminal" evidence="6">
    <location>
        <begin position="152"/>
        <end position="275"/>
    </location>
</feature>
<evidence type="ECO:0000256" key="1">
    <source>
        <dbReference type="ARBA" id="ARBA00001947"/>
    </source>
</evidence>
<protein>
    <recommendedName>
        <fullName evidence="6">Alcohol dehydrogenase-like C-terminal domain-containing protein</fullName>
    </recommendedName>
</protein>
<comment type="similarity">
    <text evidence="2">Belongs to the zinc-containing alcohol dehydrogenase family.</text>
</comment>
<comment type="cofactor">
    <cofactor evidence="1">
        <name>Zn(2+)</name>
        <dbReference type="ChEBI" id="CHEBI:29105"/>
    </cofactor>
</comment>
<evidence type="ECO:0000256" key="3">
    <source>
        <dbReference type="ARBA" id="ARBA00022723"/>
    </source>
</evidence>
<evidence type="ECO:0000313" key="7">
    <source>
        <dbReference type="EMBL" id="OHA13829.1"/>
    </source>
</evidence>
<dbReference type="GO" id="GO:0016491">
    <property type="term" value="F:oxidoreductase activity"/>
    <property type="evidence" value="ECO:0007669"/>
    <property type="project" value="UniProtKB-KW"/>
</dbReference>
<dbReference type="InterPro" id="IPR013149">
    <property type="entry name" value="ADH-like_C"/>
</dbReference>
<reference evidence="7 8" key="1">
    <citation type="journal article" date="2016" name="Nat. Commun.">
        <title>Thousands of microbial genomes shed light on interconnected biogeochemical processes in an aquifer system.</title>
        <authorList>
            <person name="Anantharaman K."/>
            <person name="Brown C.T."/>
            <person name="Hug L.A."/>
            <person name="Sharon I."/>
            <person name="Castelle C.J."/>
            <person name="Probst A.J."/>
            <person name="Thomas B.C."/>
            <person name="Singh A."/>
            <person name="Wilkins M.J."/>
            <person name="Karaoz U."/>
            <person name="Brodie E.L."/>
            <person name="Williams K.H."/>
            <person name="Hubbard S.S."/>
            <person name="Banfield J.F."/>
        </authorList>
    </citation>
    <scope>NUCLEOTIDE SEQUENCE [LARGE SCALE GENOMIC DNA]</scope>
</reference>
<comment type="caution">
    <text evidence="7">The sequence shown here is derived from an EMBL/GenBank/DDBJ whole genome shotgun (WGS) entry which is preliminary data.</text>
</comment>
<keyword evidence="3" id="KW-0479">Metal-binding</keyword>
<dbReference type="Gene3D" id="3.90.180.10">
    <property type="entry name" value="Medium-chain alcohol dehydrogenases, catalytic domain"/>
    <property type="match status" value="1"/>
</dbReference>
<dbReference type="CDD" id="cd08255">
    <property type="entry name" value="2-desacetyl-2-hydroxyethyl_bacteriochlorophyllide_like"/>
    <property type="match status" value="1"/>
</dbReference>
<dbReference type="PANTHER" id="PTHR43350">
    <property type="entry name" value="NAD-DEPENDENT ALCOHOL DEHYDROGENASE"/>
    <property type="match status" value="1"/>
</dbReference>
<evidence type="ECO:0000256" key="5">
    <source>
        <dbReference type="ARBA" id="ARBA00023002"/>
    </source>
</evidence>
<accession>A0A1G2LSI7</accession>
<evidence type="ECO:0000313" key="8">
    <source>
        <dbReference type="Proteomes" id="UP000178302"/>
    </source>
</evidence>
<name>A0A1G2LSI7_9BACT</name>
<dbReference type="InterPro" id="IPR011032">
    <property type="entry name" value="GroES-like_sf"/>
</dbReference>
<keyword evidence="5" id="KW-0560">Oxidoreductase</keyword>
<dbReference type="GO" id="GO:0046872">
    <property type="term" value="F:metal ion binding"/>
    <property type="evidence" value="ECO:0007669"/>
    <property type="project" value="UniProtKB-KW"/>
</dbReference>